<proteinExistence type="predicted"/>
<sequence length="63" mass="7105">MDADNLPFSLKQNFGEFQTADGRATITFNSNLPNNLNYIFRAVNSTWVDFVFADSPVFRLAAN</sequence>
<name>A0AAW0EB59_9AGAR</name>
<keyword evidence="2" id="KW-1185">Reference proteome</keyword>
<accession>A0AAW0EB59</accession>
<dbReference type="AlphaFoldDB" id="A0AAW0EB59"/>
<comment type="caution">
    <text evidence="1">The sequence shown here is derived from an EMBL/GenBank/DDBJ whole genome shotgun (WGS) entry which is preliminary data.</text>
</comment>
<dbReference type="Proteomes" id="UP001383192">
    <property type="component" value="Unassembled WGS sequence"/>
</dbReference>
<organism evidence="1 2">
    <name type="scientific">Paramarasmius palmivorus</name>
    <dbReference type="NCBI Taxonomy" id="297713"/>
    <lineage>
        <taxon>Eukaryota</taxon>
        <taxon>Fungi</taxon>
        <taxon>Dikarya</taxon>
        <taxon>Basidiomycota</taxon>
        <taxon>Agaricomycotina</taxon>
        <taxon>Agaricomycetes</taxon>
        <taxon>Agaricomycetidae</taxon>
        <taxon>Agaricales</taxon>
        <taxon>Marasmiineae</taxon>
        <taxon>Marasmiaceae</taxon>
        <taxon>Paramarasmius</taxon>
    </lineage>
</organism>
<evidence type="ECO:0000313" key="2">
    <source>
        <dbReference type="Proteomes" id="UP001383192"/>
    </source>
</evidence>
<evidence type="ECO:0000313" key="1">
    <source>
        <dbReference type="EMBL" id="KAK7060294.1"/>
    </source>
</evidence>
<protein>
    <submittedName>
        <fullName evidence="1">Uncharacterized protein</fullName>
    </submittedName>
</protein>
<reference evidence="1 2" key="1">
    <citation type="submission" date="2024-01" db="EMBL/GenBank/DDBJ databases">
        <title>A draft genome for a cacao thread blight-causing isolate of Paramarasmius palmivorus.</title>
        <authorList>
            <person name="Baruah I.K."/>
            <person name="Bukari Y."/>
            <person name="Amoako-Attah I."/>
            <person name="Meinhardt L.W."/>
            <person name="Bailey B.A."/>
            <person name="Cohen S.P."/>
        </authorList>
    </citation>
    <scope>NUCLEOTIDE SEQUENCE [LARGE SCALE GENOMIC DNA]</scope>
    <source>
        <strain evidence="1 2">GH-12</strain>
    </source>
</reference>
<dbReference type="EMBL" id="JAYKXP010000003">
    <property type="protein sequence ID" value="KAK7060294.1"/>
    <property type="molecule type" value="Genomic_DNA"/>
</dbReference>
<gene>
    <name evidence="1" type="ORF">VNI00_001059</name>
</gene>